<evidence type="ECO:0000256" key="5">
    <source>
        <dbReference type="ARBA" id="ARBA00023004"/>
    </source>
</evidence>
<dbReference type="SUPFAM" id="SSF46626">
    <property type="entry name" value="Cytochrome c"/>
    <property type="match status" value="1"/>
</dbReference>
<dbReference type="GO" id="GO:0020037">
    <property type="term" value="F:heme binding"/>
    <property type="evidence" value="ECO:0007669"/>
    <property type="project" value="InterPro"/>
</dbReference>
<reference evidence="9 10" key="1">
    <citation type="submission" date="2014-03" db="EMBL/GenBank/DDBJ databases">
        <title>The draft genome sequence of Thalassospira mesophila JCM 18969.</title>
        <authorList>
            <person name="Lai Q."/>
            <person name="Shao Z."/>
        </authorList>
    </citation>
    <scope>NUCLEOTIDE SEQUENCE [LARGE SCALE GENOMIC DNA]</scope>
    <source>
        <strain evidence="9 10">JCM 18969</strain>
    </source>
</reference>
<dbReference type="RefSeq" id="WP_085579096.1">
    <property type="nucleotide sequence ID" value="NZ_JFKA01000001.1"/>
</dbReference>
<name>A0A1Y2L4A2_9PROT</name>
<dbReference type="Pfam" id="PF00034">
    <property type="entry name" value="Cytochrom_C"/>
    <property type="match status" value="1"/>
</dbReference>
<evidence type="ECO:0000256" key="6">
    <source>
        <dbReference type="PROSITE-ProRule" id="PRU00433"/>
    </source>
</evidence>
<keyword evidence="5 6" id="KW-0408">Iron</keyword>
<keyword evidence="10" id="KW-1185">Reference proteome</keyword>
<accession>A0A1Y2L4A2</accession>
<evidence type="ECO:0000256" key="4">
    <source>
        <dbReference type="ARBA" id="ARBA00022982"/>
    </source>
</evidence>
<sequence length="261" mass="26654">MKTMEINKIVAGIIVAVLLVVVVGKIGGALVHPKELEEAVYPFSDDLMAAANKPAAAPEKPAGPEPILAMLADADVAAGEKVFKKCGTCHDNTNGGPNKVGPNLYGIVGNVVAHKDDFSYSDAVANHGGNWGYTQLNHFLYSPKDYIPGTKMTFAGLKKASDRANVIAFLNSMSDNPLPAPGADEIAAEEGGDKAAAETGETPAEDGAAKPEGSDESNGNAEATDNAAGDIAMPEEGPAKDGDAANDNGKPATEEAPAAGQ</sequence>
<gene>
    <name evidence="9" type="ORF">TMES_02530</name>
</gene>
<dbReference type="EMBL" id="JFKA01000001">
    <property type="protein sequence ID" value="OSQ40632.1"/>
    <property type="molecule type" value="Genomic_DNA"/>
</dbReference>
<comment type="caution">
    <text evidence="9">The sequence shown here is derived from an EMBL/GenBank/DDBJ whole genome shotgun (WGS) entry which is preliminary data.</text>
</comment>
<proteinExistence type="predicted"/>
<dbReference type="STRING" id="1293891.TMES_02530"/>
<feature type="domain" description="Cytochrome c" evidence="8">
    <location>
        <begin position="74"/>
        <end position="174"/>
    </location>
</feature>
<evidence type="ECO:0000313" key="10">
    <source>
        <dbReference type="Proteomes" id="UP000193391"/>
    </source>
</evidence>
<dbReference type="OrthoDB" id="9805828at2"/>
<evidence type="ECO:0000259" key="8">
    <source>
        <dbReference type="PROSITE" id="PS51007"/>
    </source>
</evidence>
<dbReference type="PROSITE" id="PS51007">
    <property type="entry name" value="CYTC"/>
    <property type="match status" value="1"/>
</dbReference>
<dbReference type="GO" id="GO:0009055">
    <property type="term" value="F:electron transfer activity"/>
    <property type="evidence" value="ECO:0007669"/>
    <property type="project" value="InterPro"/>
</dbReference>
<dbReference type="PANTHER" id="PTHR11961">
    <property type="entry name" value="CYTOCHROME C"/>
    <property type="match status" value="1"/>
</dbReference>
<keyword evidence="3 6" id="KW-0479">Metal-binding</keyword>
<protein>
    <submittedName>
        <fullName evidence="9">Cytochrome C</fullName>
    </submittedName>
</protein>
<evidence type="ECO:0000256" key="2">
    <source>
        <dbReference type="ARBA" id="ARBA00022617"/>
    </source>
</evidence>
<dbReference type="AlphaFoldDB" id="A0A1Y2L4A2"/>
<keyword evidence="4" id="KW-0249">Electron transport</keyword>
<keyword evidence="2 6" id="KW-0349">Heme</keyword>
<dbReference type="Gene3D" id="1.10.760.10">
    <property type="entry name" value="Cytochrome c-like domain"/>
    <property type="match status" value="1"/>
</dbReference>
<evidence type="ECO:0000256" key="7">
    <source>
        <dbReference type="SAM" id="MobiDB-lite"/>
    </source>
</evidence>
<dbReference type="InterPro" id="IPR009056">
    <property type="entry name" value="Cyt_c-like_dom"/>
</dbReference>
<feature type="region of interest" description="Disordered" evidence="7">
    <location>
        <begin position="191"/>
        <end position="261"/>
    </location>
</feature>
<keyword evidence="1" id="KW-0813">Transport</keyword>
<dbReference type="InterPro" id="IPR002327">
    <property type="entry name" value="Cyt_c_1A/1B"/>
</dbReference>
<evidence type="ECO:0000256" key="3">
    <source>
        <dbReference type="ARBA" id="ARBA00022723"/>
    </source>
</evidence>
<dbReference type="PRINTS" id="PR00604">
    <property type="entry name" value="CYTCHRMECIAB"/>
</dbReference>
<dbReference type="GO" id="GO:0046872">
    <property type="term" value="F:metal ion binding"/>
    <property type="evidence" value="ECO:0007669"/>
    <property type="project" value="UniProtKB-KW"/>
</dbReference>
<dbReference type="InterPro" id="IPR036909">
    <property type="entry name" value="Cyt_c-like_dom_sf"/>
</dbReference>
<dbReference type="Proteomes" id="UP000193391">
    <property type="component" value="Unassembled WGS sequence"/>
</dbReference>
<organism evidence="9 10">
    <name type="scientific">Thalassospira mesophila</name>
    <dbReference type="NCBI Taxonomy" id="1293891"/>
    <lineage>
        <taxon>Bacteria</taxon>
        <taxon>Pseudomonadati</taxon>
        <taxon>Pseudomonadota</taxon>
        <taxon>Alphaproteobacteria</taxon>
        <taxon>Rhodospirillales</taxon>
        <taxon>Thalassospiraceae</taxon>
        <taxon>Thalassospira</taxon>
    </lineage>
</organism>
<evidence type="ECO:0000313" key="9">
    <source>
        <dbReference type="EMBL" id="OSQ40632.1"/>
    </source>
</evidence>
<evidence type="ECO:0000256" key="1">
    <source>
        <dbReference type="ARBA" id="ARBA00022448"/>
    </source>
</evidence>